<proteinExistence type="predicted"/>
<dbReference type="PANTHER" id="PTHR32332">
    <property type="entry name" value="2-NITROPROPANE DIOXYGENASE"/>
    <property type="match status" value="1"/>
</dbReference>
<accession>A0A8X7N4P0</accession>
<reference evidence="2" key="2">
    <citation type="journal article" date="2019" name="IMA Fungus">
        <title>Genome sequencing and comparison of five Tilletia species to identify candidate genes for the detection of regulated species infecting wheat.</title>
        <authorList>
            <person name="Nguyen H.D.T."/>
            <person name="Sultana T."/>
            <person name="Kesanakurti P."/>
            <person name="Hambleton S."/>
        </authorList>
    </citation>
    <scope>NUCLEOTIDE SEQUENCE</scope>
    <source>
        <strain evidence="2">DAOMC 236422</strain>
    </source>
</reference>
<keyword evidence="3" id="KW-1185">Reference proteome</keyword>
<dbReference type="Proteomes" id="UP000078113">
    <property type="component" value="Unassembled WGS sequence"/>
</dbReference>
<evidence type="ECO:0000313" key="3">
    <source>
        <dbReference type="Proteomes" id="UP000078113"/>
    </source>
</evidence>
<evidence type="ECO:0008006" key="4">
    <source>
        <dbReference type="Google" id="ProtNLM"/>
    </source>
</evidence>
<comment type="caution">
    <text evidence="2">The sequence shown here is derived from an EMBL/GenBank/DDBJ whole genome shotgun (WGS) entry which is preliminary data.</text>
</comment>
<feature type="region of interest" description="Disordered" evidence="1">
    <location>
        <begin position="302"/>
        <end position="321"/>
    </location>
</feature>
<evidence type="ECO:0000313" key="2">
    <source>
        <dbReference type="EMBL" id="KAE8266333.1"/>
    </source>
</evidence>
<sequence length="422" mass="45241">MPFNNDLTRLLKITSPIVLGPMANASGAELAAATTLGGGFGLLGAGYWSPETVKDQMQTARALIEDDQTENGQQCTKKVKKNNLRQPFGIGFLVWRLSKAHGEDVSSLADINASARTTEGVYSPAVESVEAALRARPKAIWLSFGEPDDLVAWADFIRRRDAQLSVELRAENGDEEEEEEDPLVIMVGVGNEEQARHAVESIGCDILAVTGNEAGGHGLAASPSLFTLFPRVAHVLPSLKPRADVKTASPQPILIGAGGLASGASLAALLALGAQGAVFGTRYLLTPEATYTPAQKDLLKSLGDVPSSSDSAKENPTGDNLTLRTMAFDDARNTLDWPAGVDGRGVRNQTVREYEQDPSDASREARQKRFAQAAEEKDVERLVTWAGTGVGVMRDIMPARELTRLLTREAEEALRRAQSQIA</sequence>
<gene>
    <name evidence="2" type="ORF">A4X09_0g6016</name>
</gene>
<name>A0A8X7N4P0_9BASI</name>
<dbReference type="EMBL" id="LWDG02000348">
    <property type="protein sequence ID" value="KAE8266333.1"/>
    <property type="molecule type" value="Genomic_DNA"/>
</dbReference>
<protein>
    <recommendedName>
        <fullName evidence="4">Nitronate monooxygenase domain-containing protein</fullName>
    </recommendedName>
</protein>
<organism evidence="2 3">
    <name type="scientific">Tilletia walkeri</name>
    <dbReference type="NCBI Taxonomy" id="117179"/>
    <lineage>
        <taxon>Eukaryota</taxon>
        <taxon>Fungi</taxon>
        <taxon>Dikarya</taxon>
        <taxon>Basidiomycota</taxon>
        <taxon>Ustilaginomycotina</taxon>
        <taxon>Exobasidiomycetes</taxon>
        <taxon>Tilletiales</taxon>
        <taxon>Tilletiaceae</taxon>
        <taxon>Tilletia</taxon>
    </lineage>
</organism>
<dbReference type="Gene3D" id="3.20.20.70">
    <property type="entry name" value="Aldolase class I"/>
    <property type="match status" value="1"/>
</dbReference>
<dbReference type="AlphaFoldDB" id="A0A8X7N4P0"/>
<dbReference type="InterPro" id="IPR013785">
    <property type="entry name" value="Aldolase_TIM"/>
</dbReference>
<reference evidence="2" key="1">
    <citation type="submission" date="2016-04" db="EMBL/GenBank/DDBJ databases">
        <authorList>
            <person name="Nguyen H.D."/>
            <person name="Samba Siva P."/>
            <person name="Cullis J."/>
            <person name="Levesque C.A."/>
            <person name="Hambleton S."/>
        </authorList>
    </citation>
    <scope>NUCLEOTIDE SEQUENCE</scope>
    <source>
        <strain evidence="2">DAOMC 236422</strain>
    </source>
</reference>
<evidence type="ECO:0000256" key="1">
    <source>
        <dbReference type="SAM" id="MobiDB-lite"/>
    </source>
</evidence>
<dbReference type="PANTHER" id="PTHR32332:SF31">
    <property type="entry name" value="2-NITROPROPANE DIOXYGENASE FAMILY, PUTATIVE (AFU_ORTHOLOGUE AFUA_2G09850)-RELATED"/>
    <property type="match status" value="1"/>
</dbReference>
<dbReference type="SUPFAM" id="SSF51412">
    <property type="entry name" value="Inosine monophosphate dehydrogenase (IMPDH)"/>
    <property type="match status" value="1"/>
</dbReference>
<dbReference type="Pfam" id="PF03060">
    <property type="entry name" value="NMO"/>
    <property type="match status" value="1"/>
</dbReference>